<dbReference type="EMBL" id="CP035282">
    <property type="protein sequence ID" value="QAT60335.1"/>
    <property type="molecule type" value="Genomic_DNA"/>
</dbReference>
<dbReference type="Proteomes" id="UP000287969">
    <property type="component" value="Chromosome"/>
</dbReference>
<dbReference type="RefSeq" id="WP_128751743.1">
    <property type="nucleotide sequence ID" value="NZ_CP035282.1"/>
</dbReference>
<reference evidence="2" key="1">
    <citation type="submission" date="2019-01" db="EMBL/GenBank/DDBJ databases">
        <title>Draft genomes of a novel of Sporanaerobacter strains.</title>
        <authorList>
            <person name="Ma S."/>
        </authorList>
    </citation>
    <scope>NUCLEOTIDE SEQUENCE [LARGE SCALE GENOMIC DNA]</scope>
    <source>
        <strain evidence="2">NJN-17</strain>
    </source>
</reference>
<keyword evidence="2" id="KW-1185">Reference proteome</keyword>
<dbReference type="AlphaFoldDB" id="A0A410Q8M1"/>
<evidence type="ECO:0000313" key="2">
    <source>
        <dbReference type="Proteomes" id="UP000287969"/>
    </source>
</evidence>
<gene>
    <name evidence="1" type="ORF">EQM13_01480</name>
</gene>
<name>A0A410Q8M1_9FIRM</name>
<organism evidence="1 2">
    <name type="scientific">Acidilutibacter cellobiosedens</name>
    <dbReference type="NCBI Taxonomy" id="2507161"/>
    <lineage>
        <taxon>Bacteria</taxon>
        <taxon>Bacillati</taxon>
        <taxon>Bacillota</taxon>
        <taxon>Tissierellia</taxon>
        <taxon>Tissierellales</taxon>
        <taxon>Acidilutibacteraceae</taxon>
        <taxon>Acidilutibacter</taxon>
    </lineage>
</organism>
<evidence type="ECO:0000313" key="1">
    <source>
        <dbReference type="EMBL" id="QAT60335.1"/>
    </source>
</evidence>
<sequence>MANKNRIEVSKIQRLISIEKKYGIDDMNLFAYMPNSKELIIYGEIYGERLTNSIKMMCSVYDNEGDIIASGENSSYSSGLVTSYIEPQCFEGIFPFEIQVNIPNGNKIDKIRIYPIN</sequence>
<proteinExistence type="predicted"/>
<protein>
    <submittedName>
        <fullName evidence="1">Uncharacterized protein</fullName>
    </submittedName>
</protein>
<dbReference type="KEGG" id="spoa:EQM13_01480"/>
<accession>A0A410Q8M1</accession>